<dbReference type="GO" id="GO:0005634">
    <property type="term" value="C:nucleus"/>
    <property type="evidence" value="ECO:0007669"/>
    <property type="project" value="TreeGrafter"/>
</dbReference>
<comment type="caution">
    <text evidence="1">The sequence shown here is derived from an EMBL/GenBank/DDBJ whole genome shotgun (WGS) entry which is preliminary data.</text>
</comment>
<dbReference type="GO" id="GO:0031593">
    <property type="term" value="F:polyubiquitin modification-dependent protein binding"/>
    <property type="evidence" value="ECO:0007669"/>
    <property type="project" value="TreeGrafter"/>
</dbReference>
<dbReference type="Pfam" id="PF21125">
    <property type="entry name" value="MPN_2A_DUB_like"/>
    <property type="match status" value="1"/>
</dbReference>
<dbReference type="AlphaFoldDB" id="A0A507FH41"/>
<sequence length="265" mass="29411">MQNSATVRVEISGLLLAQMKYDMINSNGRCFGLLRGHVKHRVSTQTTDENEDAASAEEAVVVTAFTPLHHTSIPLDASLQSIKAVKNIIGMYSFRKHSRIDLISLREEALFESMLMSQVDPQFNPQLALLALFTSTTDEAHTINFDFVMYRKVAFNNAVSPSVDGAIARSDGTIFARTPICIANMIESTQSNHPVFISSLSQPATFADNPLSKVLSRLDPQRHAREYESVLEDSMAVLATKIELLSGSERELAELRRLVAEKERV</sequence>
<accession>A0A507FH41</accession>
<dbReference type="PANTHER" id="PTHR31728">
    <property type="entry name" value="ABRAXAS FAMILY MEMBER"/>
    <property type="match status" value="1"/>
</dbReference>
<dbReference type="EMBL" id="QEAP01000075">
    <property type="protein sequence ID" value="TPX75593.1"/>
    <property type="molecule type" value="Genomic_DNA"/>
</dbReference>
<dbReference type="OrthoDB" id="6358435at2759"/>
<name>A0A507FH41_9FUNG</name>
<protein>
    <submittedName>
        <fullName evidence="1">Uncharacterized protein</fullName>
    </submittedName>
</protein>
<keyword evidence="2" id="KW-1185">Reference proteome</keyword>
<evidence type="ECO:0000313" key="1">
    <source>
        <dbReference type="EMBL" id="TPX75593.1"/>
    </source>
</evidence>
<organism evidence="1 2">
    <name type="scientific">Chytriomyces confervae</name>
    <dbReference type="NCBI Taxonomy" id="246404"/>
    <lineage>
        <taxon>Eukaryota</taxon>
        <taxon>Fungi</taxon>
        <taxon>Fungi incertae sedis</taxon>
        <taxon>Chytridiomycota</taxon>
        <taxon>Chytridiomycota incertae sedis</taxon>
        <taxon>Chytridiomycetes</taxon>
        <taxon>Chytridiales</taxon>
        <taxon>Chytriomycetaceae</taxon>
        <taxon>Chytriomyces</taxon>
    </lineage>
</organism>
<dbReference type="InterPro" id="IPR023238">
    <property type="entry name" value="FAM175"/>
</dbReference>
<gene>
    <name evidence="1" type="ORF">CcCBS67573_g03125</name>
</gene>
<dbReference type="Proteomes" id="UP000320333">
    <property type="component" value="Unassembled WGS sequence"/>
</dbReference>
<dbReference type="STRING" id="246404.A0A507FH41"/>
<proteinExistence type="predicted"/>
<evidence type="ECO:0000313" key="2">
    <source>
        <dbReference type="Proteomes" id="UP000320333"/>
    </source>
</evidence>
<dbReference type="PANTHER" id="PTHR31728:SF5">
    <property type="entry name" value="OS07G0540200 PROTEIN"/>
    <property type="match status" value="1"/>
</dbReference>
<reference evidence="1 2" key="1">
    <citation type="journal article" date="2019" name="Sci. Rep.">
        <title>Comparative genomics of chytrid fungi reveal insights into the obligate biotrophic and pathogenic lifestyle of Synchytrium endobioticum.</title>
        <authorList>
            <person name="van de Vossenberg B.T.L.H."/>
            <person name="Warris S."/>
            <person name="Nguyen H.D.T."/>
            <person name="van Gent-Pelzer M.P.E."/>
            <person name="Joly D.L."/>
            <person name="van de Geest H.C."/>
            <person name="Bonants P.J.M."/>
            <person name="Smith D.S."/>
            <person name="Levesque C.A."/>
            <person name="van der Lee T.A.J."/>
        </authorList>
    </citation>
    <scope>NUCLEOTIDE SEQUENCE [LARGE SCALE GENOMIC DNA]</scope>
    <source>
        <strain evidence="1 2">CBS 675.73</strain>
    </source>
</reference>